<dbReference type="InterPro" id="IPR016181">
    <property type="entry name" value="Acyl_CoA_acyltransferase"/>
</dbReference>
<dbReference type="RefSeq" id="WP_290363427.1">
    <property type="nucleotide sequence ID" value="NZ_JAUFQU010000001.1"/>
</dbReference>
<protein>
    <submittedName>
        <fullName evidence="2">GNAT family N-acetyltransferase</fullName>
    </submittedName>
</protein>
<dbReference type="PANTHER" id="PTHR43792">
    <property type="entry name" value="GNAT FAMILY, PUTATIVE (AFU_ORTHOLOGUE AFUA_3G00765)-RELATED-RELATED"/>
    <property type="match status" value="1"/>
</dbReference>
<dbReference type="EMBL" id="JAUFQU010000001">
    <property type="protein sequence ID" value="MDN3707454.1"/>
    <property type="molecule type" value="Genomic_DNA"/>
</dbReference>
<dbReference type="InterPro" id="IPR000182">
    <property type="entry name" value="GNAT_dom"/>
</dbReference>
<evidence type="ECO:0000313" key="2">
    <source>
        <dbReference type="EMBL" id="MDN3707454.1"/>
    </source>
</evidence>
<accession>A0ABT8CWP3</accession>
<comment type="caution">
    <text evidence="2">The sequence shown here is derived from an EMBL/GenBank/DDBJ whole genome shotgun (WGS) entry which is preliminary data.</text>
</comment>
<sequence>MNLKLEKFCPKDFALYFLLVNDIRVMQMITERILEPNEAQDDFIKILENNRLHECFGSYKILSAETNTYIGFAKLEIKETNSEEAELGYMILPEYWGQGIAGQVSASLVETAKKQQQLTKLVAIIDPKNAASRKILINNEFRTREFIDFDGLPGEILELNLR</sequence>
<dbReference type="Proteomes" id="UP001242368">
    <property type="component" value="Unassembled WGS sequence"/>
</dbReference>
<evidence type="ECO:0000259" key="1">
    <source>
        <dbReference type="Pfam" id="PF13302"/>
    </source>
</evidence>
<proteinExistence type="predicted"/>
<name>A0ABT8CWP3_9FLAO</name>
<dbReference type="CDD" id="cd04301">
    <property type="entry name" value="NAT_SF"/>
    <property type="match status" value="1"/>
</dbReference>
<dbReference type="PANTHER" id="PTHR43792:SF1">
    <property type="entry name" value="N-ACETYLTRANSFERASE DOMAIN-CONTAINING PROTEIN"/>
    <property type="match status" value="1"/>
</dbReference>
<keyword evidence="3" id="KW-1185">Reference proteome</keyword>
<gene>
    <name evidence="2" type="ORF">QW060_09960</name>
</gene>
<dbReference type="Pfam" id="PF13302">
    <property type="entry name" value="Acetyltransf_3"/>
    <property type="match status" value="1"/>
</dbReference>
<dbReference type="InterPro" id="IPR051531">
    <property type="entry name" value="N-acetyltransferase"/>
</dbReference>
<dbReference type="Gene3D" id="3.40.630.30">
    <property type="match status" value="1"/>
</dbReference>
<organism evidence="2 3">
    <name type="scientific">Paenimyroides ceti</name>
    <dbReference type="NCBI Taxonomy" id="395087"/>
    <lineage>
        <taxon>Bacteria</taxon>
        <taxon>Pseudomonadati</taxon>
        <taxon>Bacteroidota</taxon>
        <taxon>Flavobacteriia</taxon>
        <taxon>Flavobacteriales</taxon>
        <taxon>Flavobacteriaceae</taxon>
        <taxon>Paenimyroides</taxon>
    </lineage>
</organism>
<evidence type="ECO:0000313" key="3">
    <source>
        <dbReference type="Proteomes" id="UP001242368"/>
    </source>
</evidence>
<dbReference type="SUPFAM" id="SSF55729">
    <property type="entry name" value="Acyl-CoA N-acyltransferases (Nat)"/>
    <property type="match status" value="1"/>
</dbReference>
<feature type="domain" description="N-acetyltransferase" evidence="1">
    <location>
        <begin position="3"/>
        <end position="141"/>
    </location>
</feature>
<reference evidence="3" key="1">
    <citation type="journal article" date="2019" name="Int. J. Syst. Evol. Microbiol.">
        <title>The Global Catalogue of Microorganisms (GCM) 10K type strain sequencing project: providing services to taxonomists for standard genome sequencing and annotation.</title>
        <authorList>
            <consortium name="The Broad Institute Genomics Platform"/>
            <consortium name="The Broad Institute Genome Sequencing Center for Infectious Disease"/>
            <person name="Wu L."/>
            <person name="Ma J."/>
        </authorList>
    </citation>
    <scope>NUCLEOTIDE SEQUENCE [LARGE SCALE GENOMIC DNA]</scope>
    <source>
        <strain evidence="3">CECT 7184</strain>
    </source>
</reference>